<dbReference type="AlphaFoldDB" id="A0A401IUQ4"/>
<evidence type="ECO:0000313" key="1">
    <source>
        <dbReference type="EMBL" id="GBG95217.1"/>
    </source>
</evidence>
<gene>
    <name evidence="1" type="ORF">LFYK43_16760</name>
</gene>
<protein>
    <submittedName>
        <fullName evidence="1">Uncharacterized protein</fullName>
    </submittedName>
</protein>
<dbReference type="EMBL" id="BFFP01000028">
    <property type="protein sequence ID" value="GBG95217.1"/>
    <property type="molecule type" value="Genomic_DNA"/>
</dbReference>
<accession>A0A401IUQ4</accession>
<organism evidence="1 2">
    <name type="scientific">Ligilactobacillus salitolerans</name>
    <dbReference type="NCBI Taxonomy" id="1808352"/>
    <lineage>
        <taxon>Bacteria</taxon>
        <taxon>Bacillati</taxon>
        <taxon>Bacillota</taxon>
        <taxon>Bacilli</taxon>
        <taxon>Lactobacillales</taxon>
        <taxon>Lactobacillaceae</taxon>
        <taxon>Ligilactobacillus</taxon>
    </lineage>
</organism>
<reference evidence="1 2" key="1">
    <citation type="journal article" date="2019" name="Int. J. Syst. Evol. Microbiol.">
        <title>Lactobacillus salitolerans sp. nov., a novel lactic acid bacterium isolated from spent mushroom substrates.</title>
        <authorList>
            <person name="Tohno M."/>
            <person name="Tanizawa Y."/>
            <person name="Kojima Y."/>
            <person name="Sakamoto M."/>
            <person name="Nakamura Y."/>
            <person name="Ohkuma M."/>
            <person name="Kobayashi H."/>
        </authorList>
    </citation>
    <scope>NUCLEOTIDE SEQUENCE [LARGE SCALE GENOMIC DNA]</scope>
    <source>
        <strain evidence="1 2">YK43</strain>
    </source>
</reference>
<dbReference type="RefSeq" id="WP_158609218.1">
    <property type="nucleotide sequence ID" value="NZ_BFFP01000028.1"/>
</dbReference>
<sequence>MNGSDLNAVVKKAKTEHRTVELLEYVLSQTDRYAEPKAYQKLVSMLDKERKLSNGLL</sequence>
<comment type="caution">
    <text evidence="1">The sequence shown here is derived from an EMBL/GenBank/DDBJ whole genome shotgun (WGS) entry which is preliminary data.</text>
</comment>
<dbReference type="Proteomes" id="UP000286848">
    <property type="component" value="Unassembled WGS sequence"/>
</dbReference>
<proteinExistence type="predicted"/>
<keyword evidence="2" id="KW-1185">Reference proteome</keyword>
<name>A0A401IUQ4_9LACO</name>
<evidence type="ECO:0000313" key="2">
    <source>
        <dbReference type="Proteomes" id="UP000286848"/>
    </source>
</evidence>